<evidence type="ECO:0000313" key="2">
    <source>
        <dbReference type="Proteomes" id="UP000735302"/>
    </source>
</evidence>
<dbReference type="Proteomes" id="UP000735302">
    <property type="component" value="Unassembled WGS sequence"/>
</dbReference>
<keyword evidence="2" id="KW-1185">Reference proteome</keyword>
<gene>
    <name evidence="1" type="ORF">PoB_006331100</name>
</gene>
<proteinExistence type="predicted"/>
<sequence>MEGARGLEDPDISVMVGAATTLRKTAAMPTVEIHGGVDRDPLISLQQEANSEERFPWLISLSSVWVLVSSALSTHQVRQGTDSYFPSRTIPLDMQRQFWYGQSMPKQRLRLRWTTAANCVYQRIC</sequence>
<evidence type="ECO:0000313" key="1">
    <source>
        <dbReference type="EMBL" id="GFO36806.1"/>
    </source>
</evidence>
<accession>A0AAV4CY04</accession>
<organism evidence="1 2">
    <name type="scientific">Plakobranchus ocellatus</name>
    <dbReference type="NCBI Taxonomy" id="259542"/>
    <lineage>
        <taxon>Eukaryota</taxon>
        <taxon>Metazoa</taxon>
        <taxon>Spiralia</taxon>
        <taxon>Lophotrochozoa</taxon>
        <taxon>Mollusca</taxon>
        <taxon>Gastropoda</taxon>
        <taxon>Heterobranchia</taxon>
        <taxon>Euthyneura</taxon>
        <taxon>Panpulmonata</taxon>
        <taxon>Sacoglossa</taxon>
        <taxon>Placobranchoidea</taxon>
        <taxon>Plakobranchidae</taxon>
        <taxon>Plakobranchus</taxon>
    </lineage>
</organism>
<dbReference type="EMBL" id="BLXT01007141">
    <property type="protein sequence ID" value="GFO36806.1"/>
    <property type="molecule type" value="Genomic_DNA"/>
</dbReference>
<protein>
    <submittedName>
        <fullName evidence="1">Uncharacterized protein</fullName>
    </submittedName>
</protein>
<comment type="caution">
    <text evidence="1">The sequence shown here is derived from an EMBL/GenBank/DDBJ whole genome shotgun (WGS) entry which is preliminary data.</text>
</comment>
<name>A0AAV4CY04_9GAST</name>
<reference evidence="1 2" key="1">
    <citation type="journal article" date="2021" name="Elife">
        <title>Chloroplast acquisition without the gene transfer in kleptoplastic sea slugs, Plakobranchus ocellatus.</title>
        <authorList>
            <person name="Maeda T."/>
            <person name="Takahashi S."/>
            <person name="Yoshida T."/>
            <person name="Shimamura S."/>
            <person name="Takaki Y."/>
            <person name="Nagai Y."/>
            <person name="Toyoda A."/>
            <person name="Suzuki Y."/>
            <person name="Arimoto A."/>
            <person name="Ishii H."/>
            <person name="Satoh N."/>
            <person name="Nishiyama T."/>
            <person name="Hasebe M."/>
            <person name="Maruyama T."/>
            <person name="Minagawa J."/>
            <person name="Obokata J."/>
            <person name="Shigenobu S."/>
        </authorList>
    </citation>
    <scope>NUCLEOTIDE SEQUENCE [LARGE SCALE GENOMIC DNA]</scope>
</reference>
<dbReference type="AlphaFoldDB" id="A0AAV4CY04"/>